<name>A0A4V2PYB5_9SPHI</name>
<accession>A0A4V2PYB5</accession>
<evidence type="ECO:0000256" key="1">
    <source>
        <dbReference type="ARBA" id="ARBA00008725"/>
    </source>
</evidence>
<keyword evidence="4" id="KW-0592">Phosphate transport</keyword>
<evidence type="ECO:0000256" key="2">
    <source>
        <dbReference type="ARBA" id="ARBA00022448"/>
    </source>
</evidence>
<evidence type="ECO:0000256" key="3">
    <source>
        <dbReference type="ARBA" id="ARBA00022729"/>
    </source>
</evidence>
<dbReference type="InterPro" id="IPR024370">
    <property type="entry name" value="PBP_domain"/>
</dbReference>
<comment type="caution">
    <text evidence="6">The sequence shown here is derived from an EMBL/GenBank/DDBJ whole genome shotgun (WGS) entry which is preliminary data.</text>
</comment>
<sequence length="345" mass="38812">MVYITLISLHHIKSYFIPMYRFISLATLLVVFSSCFKSYEGKINIDGSSTVYPLTEAVSEEFREIRPQIRVTVGVSGTGGGFKKFLRNEIDISNASRPISKSEIELSKQNNIGFIEIPVSYDGLAVVVSPKNTFVDYLTVEELHKMWSPESQRKITRWNQIRPEWPDAPLNLYGAGTSSGTYDYFTEAINGKAKASRGDYTASEDDNVLVQGVSTDVNGLAYFGLAYYTENKDKLKLVPIKVDQESEAIYPTDETVRTGTYQPLARPEFIYINVKSAEIPYIQEYVKFYLENAAALAEEIGSVALPSEVYKLSYERFKNLRTGSIFENKSIVGANLLNLLHEDAQ</sequence>
<gene>
    <name evidence="6" type="ORF">C8N28_0677</name>
</gene>
<evidence type="ECO:0000313" key="6">
    <source>
        <dbReference type="EMBL" id="TCK85371.1"/>
    </source>
</evidence>
<dbReference type="NCBIfam" id="TIGR02136">
    <property type="entry name" value="ptsS_2"/>
    <property type="match status" value="1"/>
</dbReference>
<dbReference type="GO" id="GO:0006817">
    <property type="term" value="P:phosphate ion transport"/>
    <property type="evidence" value="ECO:0007669"/>
    <property type="project" value="UniProtKB-UniRule"/>
</dbReference>
<proteinExistence type="inferred from homology"/>
<evidence type="ECO:0000313" key="7">
    <source>
        <dbReference type="Proteomes" id="UP000294616"/>
    </source>
</evidence>
<protein>
    <recommendedName>
        <fullName evidence="4">Phosphate-binding protein</fullName>
    </recommendedName>
</protein>
<dbReference type="Proteomes" id="UP000294616">
    <property type="component" value="Unassembled WGS sequence"/>
</dbReference>
<dbReference type="AlphaFoldDB" id="A0A4V2PYB5"/>
<dbReference type="GO" id="GO:0042301">
    <property type="term" value="F:phosphate ion binding"/>
    <property type="evidence" value="ECO:0007669"/>
    <property type="project" value="UniProtKB-UniRule"/>
</dbReference>
<dbReference type="PANTHER" id="PTHR30570:SF1">
    <property type="entry name" value="PHOSPHATE-BINDING PROTEIN PSTS"/>
    <property type="match status" value="1"/>
</dbReference>
<feature type="domain" description="PBP" evidence="5">
    <location>
        <begin position="41"/>
        <end position="290"/>
    </location>
</feature>
<dbReference type="EMBL" id="SMGO01000001">
    <property type="protein sequence ID" value="TCK85371.1"/>
    <property type="molecule type" value="Genomic_DNA"/>
</dbReference>
<keyword evidence="3" id="KW-0732">Signal</keyword>
<evidence type="ECO:0000256" key="4">
    <source>
        <dbReference type="RuleBase" id="RU367119"/>
    </source>
</evidence>
<reference evidence="6 7" key="1">
    <citation type="submission" date="2019-03" db="EMBL/GenBank/DDBJ databases">
        <title>Genomic Encyclopedia of Archaeal and Bacterial Type Strains, Phase II (KMG-II): from individual species to whole genera.</title>
        <authorList>
            <person name="Goeker M."/>
        </authorList>
    </citation>
    <scope>NUCLEOTIDE SEQUENCE [LARGE SCALE GENOMIC DNA]</scope>
    <source>
        <strain evidence="6 7">DSM 22554</strain>
    </source>
</reference>
<comment type="similarity">
    <text evidence="1 4">Belongs to the PstS family.</text>
</comment>
<keyword evidence="2 4" id="KW-0813">Transport</keyword>
<keyword evidence="7" id="KW-1185">Reference proteome</keyword>
<dbReference type="SUPFAM" id="SSF53850">
    <property type="entry name" value="Periplasmic binding protein-like II"/>
    <property type="match status" value="1"/>
</dbReference>
<dbReference type="Gene3D" id="3.40.190.10">
    <property type="entry name" value="Periplasmic binding protein-like II"/>
    <property type="match status" value="2"/>
</dbReference>
<evidence type="ECO:0000259" key="5">
    <source>
        <dbReference type="Pfam" id="PF12849"/>
    </source>
</evidence>
<comment type="function">
    <text evidence="4">Involved in the system for phosphate transport across the cytoplasmic membrane.</text>
</comment>
<dbReference type="PANTHER" id="PTHR30570">
    <property type="entry name" value="PERIPLASMIC PHOSPHATE BINDING COMPONENT OF PHOSPHATE ABC TRANSPORTER"/>
    <property type="match status" value="1"/>
</dbReference>
<organism evidence="6 7">
    <name type="scientific">Albibacterium bauzanense</name>
    <dbReference type="NCBI Taxonomy" id="653929"/>
    <lineage>
        <taxon>Bacteria</taxon>
        <taxon>Pseudomonadati</taxon>
        <taxon>Bacteroidota</taxon>
        <taxon>Sphingobacteriia</taxon>
        <taxon>Sphingobacteriales</taxon>
        <taxon>Sphingobacteriaceae</taxon>
        <taxon>Albibacterium</taxon>
    </lineage>
</organism>
<dbReference type="Pfam" id="PF12849">
    <property type="entry name" value="PBP_like_2"/>
    <property type="match status" value="1"/>
</dbReference>
<dbReference type="InterPro" id="IPR011862">
    <property type="entry name" value="Phos-bd"/>
</dbReference>
<dbReference type="CDD" id="cd13654">
    <property type="entry name" value="PBP2_phosphate_like_2"/>
    <property type="match status" value="1"/>
</dbReference>
<dbReference type="InterPro" id="IPR050811">
    <property type="entry name" value="Phosphate_ABC_transporter"/>
</dbReference>